<sequence length="101" mass="11199">MTKNIGTINAMIRIACGFAILACATARLARNPYRQMYHWYALLGGLKVAEGILRYCPLTALSEKLPEMKKEKEKTTSHSMSQPTADDAEIEAAIKQAVRVD</sequence>
<evidence type="ECO:0000313" key="4">
    <source>
        <dbReference type="Proteomes" id="UP000295632"/>
    </source>
</evidence>
<evidence type="ECO:0000259" key="2">
    <source>
        <dbReference type="Pfam" id="PF11127"/>
    </source>
</evidence>
<feature type="compositionally biased region" description="Basic and acidic residues" evidence="1">
    <location>
        <begin position="67"/>
        <end position="76"/>
    </location>
</feature>
<protein>
    <submittedName>
        <fullName evidence="3">DUF2892 family protein</fullName>
    </submittedName>
</protein>
<evidence type="ECO:0000256" key="1">
    <source>
        <dbReference type="SAM" id="MobiDB-lite"/>
    </source>
</evidence>
<dbReference type="OrthoDB" id="5405951at2"/>
<dbReference type="InterPro" id="IPR021309">
    <property type="entry name" value="YgaP-like_TM"/>
</dbReference>
<organism evidence="3 4">
    <name type="scientific">Aureibacillus halotolerans</name>
    <dbReference type="NCBI Taxonomy" id="1508390"/>
    <lineage>
        <taxon>Bacteria</taxon>
        <taxon>Bacillati</taxon>
        <taxon>Bacillota</taxon>
        <taxon>Bacilli</taxon>
        <taxon>Bacillales</taxon>
        <taxon>Bacillaceae</taxon>
        <taxon>Aureibacillus</taxon>
    </lineage>
</organism>
<dbReference type="Pfam" id="PF11127">
    <property type="entry name" value="YgaP-like_TM"/>
    <property type="match status" value="1"/>
</dbReference>
<feature type="domain" description="Inner membrane protein YgaP-like transmembrane" evidence="2">
    <location>
        <begin position="1"/>
        <end position="61"/>
    </location>
</feature>
<reference evidence="3 4" key="1">
    <citation type="submission" date="2019-03" db="EMBL/GenBank/DDBJ databases">
        <title>Genomic Encyclopedia of Type Strains, Phase IV (KMG-IV): sequencing the most valuable type-strain genomes for metagenomic binning, comparative biology and taxonomic classification.</title>
        <authorList>
            <person name="Goeker M."/>
        </authorList>
    </citation>
    <scope>NUCLEOTIDE SEQUENCE [LARGE SCALE GENOMIC DNA]</scope>
    <source>
        <strain evidence="3 4">DSM 28697</strain>
    </source>
</reference>
<proteinExistence type="predicted"/>
<gene>
    <name evidence="3" type="ORF">EV213_12620</name>
</gene>
<dbReference type="RefSeq" id="WP_133582218.1">
    <property type="nucleotide sequence ID" value="NZ_SNYJ01000026.1"/>
</dbReference>
<evidence type="ECO:0000313" key="3">
    <source>
        <dbReference type="EMBL" id="TDQ34155.1"/>
    </source>
</evidence>
<dbReference type="Proteomes" id="UP000295632">
    <property type="component" value="Unassembled WGS sequence"/>
</dbReference>
<name>A0A4R6TXB4_9BACI</name>
<accession>A0A4R6TXB4</accession>
<dbReference type="EMBL" id="SNYJ01000026">
    <property type="protein sequence ID" value="TDQ34155.1"/>
    <property type="molecule type" value="Genomic_DNA"/>
</dbReference>
<keyword evidence="4" id="KW-1185">Reference proteome</keyword>
<feature type="region of interest" description="Disordered" evidence="1">
    <location>
        <begin position="67"/>
        <end position="88"/>
    </location>
</feature>
<dbReference type="AlphaFoldDB" id="A0A4R6TXB4"/>
<comment type="caution">
    <text evidence="3">The sequence shown here is derived from an EMBL/GenBank/DDBJ whole genome shotgun (WGS) entry which is preliminary data.</text>
</comment>